<feature type="non-terminal residue" evidence="1">
    <location>
        <position position="57"/>
    </location>
</feature>
<accession>A0A9Q0BJZ8</accession>
<proteinExistence type="predicted"/>
<sequence length="57" mass="5967">TTGVEIAAGSQFQLLSVESNVSGIPPFLALIGPCNGTSLEVRRLKNTSVCVYEPSKS</sequence>
<gene>
    <name evidence="1" type="ORF">M5D96_011860</name>
</gene>
<protein>
    <submittedName>
        <fullName evidence="1">Uncharacterized protein</fullName>
    </submittedName>
</protein>
<dbReference type="EMBL" id="JAMKOV010000039">
    <property type="protein sequence ID" value="KAI8035312.1"/>
    <property type="molecule type" value="Genomic_DNA"/>
</dbReference>
<organism evidence="1 2">
    <name type="scientific">Drosophila gunungcola</name>
    <name type="common">fruit fly</name>
    <dbReference type="NCBI Taxonomy" id="103775"/>
    <lineage>
        <taxon>Eukaryota</taxon>
        <taxon>Metazoa</taxon>
        <taxon>Ecdysozoa</taxon>
        <taxon>Arthropoda</taxon>
        <taxon>Hexapoda</taxon>
        <taxon>Insecta</taxon>
        <taxon>Pterygota</taxon>
        <taxon>Neoptera</taxon>
        <taxon>Endopterygota</taxon>
        <taxon>Diptera</taxon>
        <taxon>Brachycera</taxon>
        <taxon>Muscomorpha</taxon>
        <taxon>Ephydroidea</taxon>
        <taxon>Drosophilidae</taxon>
        <taxon>Drosophila</taxon>
        <taxon>Sophophora</taxon>
    </lineage>
</organism>
<reference evidence="1" key="1">
    <citation type="journal article" date="2023" name="Genome Biol. Evol.">
        <title>Long-read-based Genome Assembly of Drosophila gunungcola Reveals Fewer Chemosensory Genes in Flower-breeding Species.</title>
        <authorList>
            <person name="Negi A."/>
            <person name="Liao B.Y."/>
            <person name="Yeh S.D."/>
        </authorList>
    </citation>
    <scope>NUCLEOTIDE SEQUENCE</scope>
    <source>
        <strain evidence="1">Sukarami</strain>
    </source>
</reference>
<keyword evidence="2" id="KW-1185">Reference proteome</keyword>
<evidence type="ECO:0000313" key="2">
    <source>
        <dbReference type="Proteomes" id="UP001059596"/>
    </source>
</evidence>
<dbReference type="Proteomes" id="UP001059596">
    <property type="component" value="Unassembled WGS sequence"/>
</dbReference>
<dbReference type="AlphaFoldDB" id="A0A9Q0BJZ8"/>
<name>A0A9Q0BJZ8_9MUSC</name>
<evidence type="ECO:0000313" key="1">
    <source>
        <dbReference type="EMBL" id="KAI8035312.1"/>
    </source>
</evidence>
<comment type="caution">
    <text evidence="1">The sequence shown here is derived from an EMBL/GenBank/DDBJ whole genome shotgun (WGS) entry which is preliminary data.</text>
</comment>